<evidence type="ECO:0000256" key="2">
    <source>
        <dbReference type="ARBA" id="ARBA00007263"/>
    </source>
</evidence>
<dbReference type="GO" id="GO:0034626">
    <property type="term" value="P:fatty acid elongation, polyunsaturated fatty acid"/>
    <property type="evidence" value="ECO:0007669"/>
    <property type="project" value="TreeGrafter"/>
</dbReference>
<evidence type="ECO:0000256" key="1">
    <source>
        <dbReference type="ARBA" id="ARBA00004141"/>
    </source>
</evidence>
<comment type="catalytic activity">
    <reaction evidence="11">
        <text>a very-long-chain acyl-CoA + malonyl-CoA + H(+) = a very-long-chain 3-oxoacyl-CoA + CO2 + CoA</text>
        <dbReference type="Rhea" id="RHEA:32727"/>
        <dbReference type="ChEBI" id="CHEBI:15378"/>
        <dbReference type="ChEBI" id="CHEBI:16526"/>
        <dbReference type="ChEBI" id="CHEBI:57287"/>
        <dbReference type="ChEBI" id="CHEBI:57384"/>
        <dbReference type="ChEBI" id="CHEBI:90725"/>
        <dbReference type="ChEBI" id="CHEBI:90736"/>
        <dbReference type="EC" id="2.3.1.199"/>
    </reaction>
</comment>
<dbReference type="GO" id="GO:0042761">
    <property type="term" value="P:very long-chain fatty acid biosynthetic process"/>
    <property type="evidence" value="ECO:0007669"/>
    <property type="project" value="TreeGrafter"/>
</dbReference>
<evidence type="ECO:0000256" key="8">
    <source>
        <dbReference type="ARBA" id="ARBA00023098"/>
    </source>
</evidence>
<feature type="transmembrane region" description="Helical" evidence="12">
    <location>
        <begin position="134"/>
        <end position="155"/>
    </location>
</feature>
<evidence type="ECO:0000256" key="12">
    <source>
        <dbReference type="RuleBase" id="RU361115"/>
    </source>
</evidence>
<keyword evidence="14" id="KW-1185">Reference proteome</keyword>
<keyword evidence="8 12" id="KW-0443">Lipid metabolism</keyword>
<dbReference type="Pfam" id="PF01151">
    <property type="entry name" value="ELO"/>
    <property type="match status" value="1"/>
</dbReference>
<evidence type="ECO:0000256" key="4">
    <source>
        <dbReference type="ARBA" id="ARBA00022679"/>
    </source>
</evidence>
<keyword evidence="3 12" id="KW-0444">Lipid biosynthesis</keyword>
<evidence type="ECO:0000256" key="7">
    <source>
        <dbReference type="ARBA" id="ARBA00022989"/>
    </source>
</evidence>
<protein>
    <recommendedName>
        <fullName evidence="12">Elongation of fatty acids protein</fullName>
        <ecNumber evidence="12">2.3.1.-</ecNumber>
    </recommendedName>
</protein>
<evidence type="ECO:0000256" key="5">
    <source>
        <dbReference type="ARBA" id="ARBA00022692"/>
    </source>
</evidence>
<keyword evidence="9 12" id="KW-0472">Membrane</keyword>
<keyword evidence="5 12" id="KW-0812">Transmembrane</keyword>
<dbReference type="GO" id="GO:0030148">
    <property type="term" value="P:sphingolipid biosynthetic process"/>
    <property type="evidence" value="ECO:0007669"/>
    <property type="project" value="TreeGrafter"/>
</dbReference>
<comment type="catalytic activity">
    <reaction evidence="12">
        <text>an acyl-CoA + malonyl-CoA + H(+) = a 3-oxoacyl-CoA + CO2 + CoA</text>
        <dbReference type="Rhea" id="RHEA:50252"/>
        <dbReference type="ChEBI" id="CHEBI:15378"/>
        <dbReference type="ChEBI" id="CHEBI:16526"/>
        <dbReference type="ChEBI" id="CHEBI:57287"/>
        <dbReference type="ChEBI" id="CHEBI:57384"/>
        <dbReference type="ChEBI" id="CHEBI:58342"/>
        <dbReference type="ChEBI" id="CHEBI:90726"/>
    </reaction>
    <physiologicalReaction direction="left-to-right" evidence="12">
        <dbReference type="Rhea" id="RHEA:50253"/>
    </physiologicalReaction>
</comment>
<feature type="transmembrane region" description="Helical" evidence="12">
    <location>
        <begin position="52"/>
        <end position="70"/>
    </location>
</feature>
<feature type="transmembrane region" description="Helical" evidence="12">
    <location>
        <begin position="194"/>
        <end position="215"/>
    </location>
</feature>
<evidence type="ECO:0000313" key="14">
    <source>
        <dbReference type="Proteomes" id="UP001174934"/>
    </source>
</evidence>
<feature type="transmembrane region" description="Helical" evidence="12">
    <location>
        <begin position="82"/>
        <end position="105"/>
    </location>
</feature>
<comment type="caution">
    <text evidence="13">The sequence shown here is derived from an EMBL/GenBank/DDBJ whole genome shotgun (WGS) entry which is preliminary data.</text>
</comment>
<sequence>MANLSSPLQKPLIAVTAPLLSPWNLLDAVWTPLAGYPAADFSFKQRITPLSTLNESVVFITLYYAMIVGGREMMRHRKPFKLHTLSLIHNLTLSLGSGFLLALFIEQLVPTLRDRGVLHAICHVDGGWTQPLVLLYYLNYLTKYIELLDTAFLILKKKPLTFLHTYHHGATALLCYTQLAGATTVSWVPITLNLAVHVLMYMYYFLSTLGVRVWWKEWVTRLQIAQFVVDLGFIYFASYAHFVWTYWPWLPNAGSCSADDWAALAGIGVISSYLVLFVLFYHDTYKGREGAKGAKGAKGGGRRGGM</sequence>
<evidence type="ECO:0000256" key="11">
    <source>
        <dbReference type="ARBA" id="ARBA00047375"/>
    </source>
</evidence>
<evidence type="ECO:0000256" key="10">
    <source>
        <dbReference type="ARBA" id="ARBA00023160"/>
    </source>
</evidence>
<evidence type="ECO:0000256" key="3">
    <source>
        <dbReference type="ARBA" id="ARBA00022516"/>
    </source>
</evidence>
<evidence type="ECO:0000256" key="9">
    <source>
        <dbReference type="ARBA" id="ARBA00023136"/>
    </source>
</evidence>
<dbReference type="InterPro" id="IPR030457">
    <property type="entry name" value="ELO_CS"/>
</dbReference>
<feature type="transmembrane region" description="Helical" evidence="12">
    <location>
        <begin position="227"/>
        <end position="249"/>
    </location>
</feature>
<name>A0AA39XKN1_9PEZI</name>
<comment type="similarity">
    <text evidence="2 12">Belongs to the ELO family.</text>
</comment>
<gene>
    <name evidence="13" type="ORF">B0T17DRAFT_587157</name>
</gene>
<proteinExistence type="inferred from homology"/>
<keyword evidence="7 12" id="KW-1133">Transmembrane helix</keyword>
<dbReference type="PANTHER" id="PTHR11157">
    <property type="entry name" value="FATTY ACID ACYL TRANSFERASE-RELATED"/>
    <property type="match status" value="1"/>
</dbReference>
<dbReference type="GO" id="GO:0009922">
    <property type="term" value="F:fatty acid elongase activity"/>
    <property type="evidence" value="ECO:0007669"/>
    <property type="project" value="UniProtKB-EC"/>
</dbReference>
<feature type="transmembrane region" description="Helical" evidence="12">
    <location>
        <begin position="261"/>
        <end position="282"/>
    </location>
</feature>
<dbReference type="GO" id="GO:0019367">
    <property type="term" value="P:fatty acid elongation, saturated fatty acid"/>
    <property type="evidence" value="ECO:0007669"/>
    <property type="project" value="TreeGrafter"/>
</dbReference>
<keyword evidence="10 12" id="KW-0275">Fatty acid biosynthesis</keyword>
<dbReference type="PANTHER" id="PTHR11157:SF134">
    <property type="entry name" value="ELONGATION OF FATTY ACIDS PROTEIN 1-RELATED"/>
    <property type="match status" value="1"/>
</dbReference>
<dbReference type="AlphaFoldDB" id="A0AA39XKN1"/>
<feature type="transmembrane region" description="Helical" evidence="12">
    <location>
        <begin position="167"/>
        <end position="188"/>
    </location>
</feature>
<dbReference type="InterPro" id="IPR002076">
    <property type="entry name" value="ELO_fam"/>
</dbReference>
<dbReference type="GO" id="GO:0005789">
    <property type="term" value="C:endoplasmic reticulum membrane"/>
    <property type="evidence" value="ECO:0007669"/>
    <property type="project" value="TreeGrafter"/>
</dbReference>
<organism evidence="13 14">
    <name type="scientific">Bombardia bombarda</name>
    <dbReference type="NCBI Taxonomy" id="252184"/>
    <lineage>
        <taxon>Eukaryota</taxon>
        <taxon>Fungi</taxon>
        <taxon>Dikarya</taxon>
        <taxon>Ascomycota</taxon>
        <taxon>Pezizomycotina</taxon>
        <taxon>Sordariomycetes</taxon>
        <taxon>Sordariomycetidae</taxon>
        <taxon>Sordariales</taxon>
        <taxon>Lasiosphaeriaceae</taxon>
        <taxon>Bombardia</taxon>
    </lineage>
</organism>
<dbReference type="EC" id="2.3.1.-" evidence="12"/>
<accession>A0AA39XKN1</accession>
<dbReference type="EMBL" id="JAULSR010000001">
    <property type="protein sequence ID" value="KAK0635773.1"/>
    <property type="molecule type" value="Genomic_DNA"/>
</dbReference>
<dbReference type="PROSITE" id="PS01188">
    <property type="entry name" value="ELO"/>
    <property type="match status" value="1"/>
</dbReference>
<reference evidence="13" key="1">
    <citation type="submission" date="2023-06" db="EMBL/GenBank/DDBJ databases">
        <title>Genome-scale phylogeny and comparative genomics of the fungal order Sordariales.</title>
        <authorList>
            <consortium name="Lawrence Berkeley National Laboratory"/>
            <person name="Hensen N."/>
            <person name="Bonometti L."/>
            <person name="Westerberg I."/>
            <person name="Brannstrom I.O."/>
            <person name="Guillou S."/>
            <person name="Cros-Aarteil S."/>
            <person name="Calhoun S."/>
            <person name="Haridas S."/>
            <person name="Kuo A."/>
            <person name="Mondo S."/>
            <person name="Pangilinan J."/>
            <person name="Riley R."/>
            <person name="LaButti K."/>
            <person name="Andreopoulos B."/>
            <person name="Lipzen A."/>
            <person name="Chen C."/>
            <person name="Yanf M."/>
            <person name="Daum C."/>
            <person name="Ng V."/>
            <person name="Clum A."/>
            <person name="Steindorff A."/>
            <person name="Ohm R."/>
            <person name="Martin F."/>
            <person name="Silar P."/>
            <person name="Natvig D."/>
            <person name="Lalanne C."/>
            <person name="Gautier V."/>
            <person name="Ament-velasquez S.L."/>
            <person name="Kruys A."/>
            <person name="Hutchinson M.I."/>
            <person name="Powell A.J."/>
            <person name="Barry K."/>
            <person name="Miller A.N."/>
            <person name="Grigoriev I.V."/>
            <person name="Debuchy R."/>
            <person name="Gladieux P."/>
            <person name="Thoren M.H."/>
            <person name="Johannesson H."/>
        </authorList>
    </citation>
    <scope>NUCLEOTIDE SEQUENCE</scope>
    <source>
        <strain evidence="13">SMH3391-2</strain>
    </source>
</reference>
<keyword evidence="6 12" id="KW-0276">Fatty acid metabolism</keyword>
<evidence type="ECO:0000256" key="6">
    <source>
        <dbReference type="ARBA" id="ARBA00022832"/>
    </source>
</evidence>
<comment type="subcellular location">
    <subcellularLocation>
        <location evidence="1">Membrane</location>
        <topology evidence="1">Multi-pass membrane protein</topology>
    </subcellularLocation>
</comment>
<evidence type="ECO:0000313" key="13">
    <source>
        <dbReference type="EMBL" id="KAK0635773.1"/>
    </source>
</evidence>
<dbReference type="Proteomes" id="UP001174934">
    <property type="component" value="Unassembled WGS sequence"/>
</dbReference>
<keyword evidence="4 12" id="KW-0808">Transferase</keyword>
<dbReference type="GO" id="GO:0034625">
    <property type="term" value="P:fatty acid elongation, monounsaturated fatty acid"/>
    <property type="evidence" value="ECO:0007669"/>
    <property type="project" value="TreeGrafter"/>
</dbReference>